<dbReference type="PANTHER" id="PTHR12197">
    <property type="entry name" value="HISTONE-LYSINE N-METHYLTRANSFERASE SMYD"/>
    <property type="match status" value="1"/>
</dbReference>
<evidence type="ECO:0000259" key="1">
    <source>
        <dbReference type="PROSITE" id="PS50280"/>
    </source>
</evidence>
<reference evidence="3" key="1">
    <citation type="journal article" date="2018" name="Nat. Microbiol.">
        <title>Leveraging single-cell genomics to expand the fungal tree of life.</title>
        <authorList>
            <person name="Ahrendt S.R."/>
            <person name="Quandt C.A."/>
            <person name="Ciobanu D."/>
            <person name="Clum A."/>
            <person name="Salamov A."/>
            <person name="Andreopoulos B."/>
            <person name="Cheng J.F."/>
            <person name="Woyke T."/>
            <person name="Pelin A."/>
            <person name="Henrissat B."/>
            <person name="Reynolds N.K."/>
            <person name="Benny G.L."/>
            <person name="Smith M.E."/>
            <person name="James T.Y."/>
            <person name="Grigoriev I.V."/>
        </authorList>
    </citation>
    <scope>NUCLEOTIDE SEQUENCE [LARGE SCALE GENOMIC DNA]</scope>
</reference>
<dbReference type="SUPFAM" id="SSF82199">
    <property type="entry name" value="SET domain"/>
    <property type="match status" value="1"/>
</dbReference>
<dbReference type="Gene3D" id="2.170.270.10">
    <property type="entry name" value="SET domain"/>
    <property type="match status" value="1"/>
</dbReference>
<organism evidence="2 3">
    <name type="scientific">Piptocephalis cylindrospora</name>
    <dbReference type="NCBI Taxonomy" id="1907219"/>
    <lineage>
        <taxon>Eukaryota</taxon>
        <taxon>Fungi</taxon>
        <taxon>Fungi incertae sedis</taxon>
        <taxon>Zoopagomycota</taxon>
        <taxon>Zoopagomycotina</taxon>
        <taxon>Zoopagomycetes</taxon>
        <taxon>Zoopagales</taxon>
        <taxon>Piptocephalidaceae</taxon>
        <taxon>Piptocephalis</taxon>
    </lineage>
</organism>
<gene>
    <name evidence="2" type="ORF">BJ684DRAFT_15943</name>
</gene>
<dbReference type="Pfam" id="PF00856">
    <property type="entry name" value="SET"/>
    <property type="match status" value="1"/>
</dbReference>
<accession>A0A4V1IY85</accession>
<dbReference type="EMBL" id="KZ987965">
    <property type="protein sequence ID" value="RKP13679.1"/>
    <property type="molecule type" value="Genomic_DNA"/>
</dbReference>
<dbReference type="AlphaFoldDB" id="A0A4V1IY85"/>
<dbReference type="InterPro" id="IPR050869">
    <property type="entry name" value="H3K4_H4K5_MeTrfase"/>
</dbReference>
<dbReference type="PANTHER" id="PTHR12197:SF251">
    <property type="entry name" value="EG:BACR7C10.4 PROTEIN"/>
    <property type="match status" value="1"/>
</dbReference>
<dbReference type="Gene3D" id="6.10.140.2220">
    <property type="match status" value="1"/>
</dbReference>
<keyword evidence="3" id="KW-1185">Reference proteome</keyword>
<evidence type="ECO:0000313" key="3">
    <source>
        <dbReference type="Proteomes" id="UP000267251"/>
    </source>
</evidence>
<feature type="domain" description="SET" evidence="1">
    <location>
        <begin position="8"/>
        <end position="258"/>
    </location>
</feature>
<dbReference type="PROSITE" id="PS50280">
    <property type="entry name" value="SET"/>
    <property type="match status" value="1"/>
</dbReference>
<dbReference type="Gene3D" id="1.25.40.10">
    <property type="entry name" value="Tetratricopeptide repeat domain"/>
    <property type="match status" value="1"/>
</dbReference>
<dbReference type="GO" id="GO:0005634">
    <property type="term" value="C:nucleus"/>
    <property type="evidence" value="ECO:0007669"/>
    <property type="project" value="TreeGrafter"/>
</dbReference>
<sequence length="491" mass="56551">MELTGGQFDIRVKAIPGKGRGVVAYEDIPAGRLLLRDSKPYAAALTEEHLGRYCSGCFQRLDPQKRLRCSACRIIYYCSKEELALIVVDQFTYCIYYADDPSKCQRYDWSDHRDECPYWPKVPALPAPRTRMLGRMLRREAKEGKRAVWRSLHKSDGFTAAEEKMYGMLSMILKAILKPEEFPSSFNECNELWSMMETNCFCVMDDQANEIGVGLWLKSSTFNHSCLPSCTIVPRGDTLIIRSQWPICKGEEVTISYLDTMMKREDRIKSLQDGYKFTCTCKVCSDKVYDITEAWIPYPKRLESSEHPWIIPRLDFKWIEKIQPKYQKVVRERGKEMLETMYEGNTSTPDSRERLKEAMDTLGPILHPRHTSLVSAQHHWMAWCRHNEDWTGALEMAQAIASGQNNDPNLQTPNHPARANYALLITTIKMTCIDVCRGNVSREFLLSTRESGERAYSLLEGAYGVNYSKISQIKEILQILDMTLLSRFGDK</sequence>
<name>A0A4V1IY85_9FUNG</name>
<evidence type="ECO:0000313" key="2">
    <source>
        <dbReference type="EMBL" id="RKP13679.1"/>
    </source>
</evidence>
<dbReference type="OrthoDB" id="5945798at2759"/>
<dbReference type="InterPro" id="IPR046341">
    <property type="entry name" value="SET_dom_sf"/>
</dbReference>
<proteinExistence type="predicted"/>
<dbReference type="Proteomes" id="UP000267251">
    <property type="component" value="Unassembled WGS sequence"/>
</dbReference>
<protein>
    <recommendedName>
        <fullName evidence="1">SET domain-containing protein</fullName>
    </recommendedName>
</protein>
<dbReference type="InterPro" id="IPR011990">
    <property type="entry name" value="TPR-like_helical_dom_sf"/>
</dbReference>
<dbReference type="InterPro" id="IPR001214">
    <property type="entry name" value="SET_dom"/>
</dbReference>